<name>A0A8J7SK17_9BACT</name>
<dbReference type="Proteomes" id="UP000624703">
    <property type="component" value="Unassembled WGS sequence"/>
</dbReference>
<sequence length="241" mass="27450">MELVIQSYRNHHRPTWIQASLDSVASWAQSSGHDYQLADDNDILSLLSSEFKSKVGQRWPMLTDLGRLLLSRRALHAGYHRVIWLDADVFIFRPELMQIPEKLADGYAFGREIWLDDRGRVRRGIHNALCVFEPNNPFLDYYIHACKRIIDVHSGENLAPQLLGPKFLKSQNSLLNMYQLDHVGMLSPYIAEHLAAGDDSALRKLQHFHQGHLAGLNLCLSMLDEPLANKVTDLLASWSVS</sequence>
<evidence type="ECO:0000313" key="2">
    <source>
        <dbReference type="Proteomes" id="UP000624703"/>
    </source>
</evidence>
<reference evidence="1" key="1">
    <citation type="submission" date="2021-01" db="EMBL/GenBank/DDBJ databases">
        <title>Modified the classification status of verrucomicrobia.</title>
        <authorList>
            <person name="Feng X."/>
        </authorList>
    </citation>
    <scope>NUCLEOTIDE SEQUENCE</scope>
    <source>
        <strain evidence="1">_KCTC 22039</strain>
    </source>
</reference>
<dbReference type="RefSeq" id="WP_200310544.1">
    <property type="nucleotide sequence ID" value="NZ_JAENIM010000022.1"/>
</dbReference>
<accession>A0A8J7SK17</accession>
<comment type="caution">
    <text evidence="1">The sequence shown here is derived from an EMBL/GenBank/DDBJ whole genome shotgun (WGS) entry which is preliminary data.</text>
</comment>
<dbReference type="AlphaFoldDB" id="A0A8J7SK17"/>
<dbReference type="EMBL" id="JAENIM010000022">
    <property type="protein sequence ID" value="MBK1790510.1"/>
    <property type="molecule type" value="Genomic_DNA"/>
</dbReference>
<proteinExistence type="predicted"/>
<protein>
    <submittedName>
        <fullName evidence="1">Uncharacterized protein</fullName>
    </submittedName>
</protein>
<organism evidence="1 2">
    <name type="scientific">Persicirhabdus sediminis</name>
    <dbReference type="NCBI Taxonomy" id="454144"/>
    <lineage>
        <taxon>Bacteria</taxon>
        <taxon>Pseudomonadati</taxon>
        <taxon>Verrucomicrobiota</taxon>
        <taxon>Verrucomicrobiia</taxon>
        <taxon>Verrucomicrobiales</taxon>
        <taxon>Verrucomicrobiaceae</taxon>
        <taxon>Persicirhabdus</taxon>
    </lineage>
</organism>
<keyword evidence="2" id="KW-1185">Reference proteome</keyword>
<gene>
    <name evidence="1" type="ORF">JIN82_04985</name>
</gene>
<evidence type="ECO:0000313" key="1">
    <source>
        <dbReference type="EMBL" id="MBK1790510.1"/>
    </source>
</evidence>